<reference evidence="2" key="1">
    <citation type="submission" date="2020-05" db="EMBL/GenBank/DDBJ databases">
        <authorList>
            <person name="Chiriac C."/>
            <person name="Salcher M."/>
            <person name="Ghai R."/>
            <person name="Kavagutti S V."/>
        </authorList>
    </citation>
    <scope>NUCLEOTIDE SEQUENCE</scope>
</reference>
<protein>
    <submittedName>
        <fullName evidence="2">Unannotated protein</fullName>
    </submittedName>
</protein>
<dbReference type="InterPro" id="IPR008136">
    <property type="entry name" value="CinA_C"/>
</dbReference>
<dbReference type="AlphaFoldDB" id="A0A6J6NRG6"/>
<dbReference type="NCBIfam" id="TIGR00199">
    <property type="entry name" value="PncC_domain"/>
    <property type="match status" value="1"/>
</dbReference>
<accession>A0A6J6NRG6</accession>
<gene>
    <name evidence="2" type="ORF">UFOPK2373_00592</name>
</gene>
<dbReference type="SUPFAM" id="SSF142433">
    <property type="entry name" value="CinA-like"/>
    <property type="match status" value="1"/>
</dbReference>
<dbReference type="Gene3D" id="3.90.950.20">
    <property type="entry name" value="CinA-like"/>
    <property type="match status" value="1"/>
</dbReference>
<evidence type="ECO:0000313" key="2">
    <source>
        <dbReference type="EMBL" id="CAB4687388.1"/>
    </source>
</evidence>
<sequence length="162" mass="16563">MSAADLLKQLEGKGLKLAIAESLTGGMLCSELVSVAGASNVVLGSVVAYQTGLKASALGVNPQLLESNGAVDPEVAVQMAEGIRSRMSLQLLLATDRVIGVSTTGVAGPDEQDGKPVGTVFIAVAGVHGVKVWEEHFSGNRAAIRNLSVSAAIAHIGEYLAR</sequence>
<feature type="domain" description="CinA C-terminal" evidence="1">
    <location>
        <begin position="3"/>
        <end position="159"/>
    </location>
</feature>
<dbReference type="Pfam" id="PF02464">
    <property type="entry name" value="CinA"/>
    <property type="match status" value="1"/>
</dbReference>
<proteinExistence type="predicted"/>
<dbReference type="InterPro" id="IPR036653">
    <property type="entry name" value="CinA-like_C"/>
</dbReference>
<organism evidence="2">
    <name type="scientific">freshwater metagenome</name>
    <dbReference type="NCBI Taxonomy" id="449393"/>
    <lineage>
        <taxon>unclassified sequences</taxon>
        <taxon>metagenomes</taxon>
        <taxon>ecological metagenomes</taxon>
    </lineage>
</organism>
<name>A0A6J6NRG6_9ZZZZ</name>
<evidence type="ECO:0000259" key="1">
    <source>
        <dbReference type="Pfam" id="PF02464"/>
    </source>
</evidence>
<dbReference type="EMBL" id="CAEZXL010000085">
    <property type="protein sequence ID" value="CAB4687388.1"/>
    <property type="molecule type" value="Genomic_DNA"/>
</dbReference>